<keyword evidence="1" id="KW-1133">Transmembrane helix</keyword>
<keyword evidence="1" id="KW-0472">Membrane</keyword>
<dbReference type="GO" id="GO:0004519">
    <property type="term" value="F:endonuclease activity"/>
    <property type="evidence" value="ECO:0007669"/>
    <property type="project" value="UniProtKB-KW"/>
</dbReference>
<dbReference type="SUPFAM" id="SSF56219">
    <property type="entry name" value="DNase I-like"/>
    <property type="match status" value="1"/>
</dbReference>
<organism evidence="3 4">
    <name type="scientific">Mycobacterium deserti</name>
    <dbReference type="NCBI Taxonomy" id="2978347"/>
    <lineage>
        <taxon>Bacteria</taxon>
        <taxon>Bacillati</taxon>
        <taxon>Actinomycetota</taxon>
        <taxon>Actinomycetes</taxon>
        <taxon>Mycobacteriales</taxon>
        <taxon>Mycobacteriaceae</taxon>
        <taxon>Mycobacterium</taxon>
    </lineage>
</organism>
<feature type="transmembrane region" description="Helical" evidence="1">
    <location>
        <begin position="12"/>
        <end position="31"/>
    </location>
</feature>
<keyword evidence="4" id="KW-1185">Reference proteome</keyword>
<evidence type="ECO:0000256" key="1">
    <source>
        <dbReference type="SAM" id="Phobius"/>
    </source>
</evidence>
<dbReference type="Pfam" id="PF03372">
    <property type="entry name" value="Exo_endo_phos"/>
    <property type="match status" value="1"/>
</dbReference>
<evidence type="ECO:0000313" key="4">
    <source>
        <dbReference type="Proteomes" id="UP001206639"/>
    </source>
</evidence>
<reference evidence="4" key="1">
    <citation type="submission" date="2023-07" db="EMBL/GenBank/DDBJ databases">
        <authorList>
            <person name="Deng Y."/>
            <person name="Zhang Y.-Q."/>
        </authorList>
    </citation>
    <scope>NUCLEOTIDE SEQUENCE [LARGE SCALE GENOMIC DNA]</scope>
    <source>
        <strain evidence="4">CPCC 205710</strain>
    </source>
</reference>
<evidence type="ECO:0000259" key="2">
    <source>
        <dbReference type="Pfam" id="PF03372"/>
    </source>
</evidence>
<keyword evidence="3" id="KW-0255">Endonuclease</keyword>
<protein>
    <submittedName>
        <fullName evidence="3">Endonuclease/exonuclease/phosphatase family protein</fullName>
    </submittedName>
</protein>
<dbReference type="InterPro" id="IPR036691">
    <property type="entry name" value="Endo/exonu/phosph_ase_sf"/>
</dbReference>
<feature type="domain" description="Endonuclease/exonuclease/phosphatase" evidence="2">
    <location>
        <begin position="101"/>
        <end position="309"/>
    </location>
</feature>
<proteinExistence type="predicted"/>
<name>A0ABT2M7M5_9MYCO</name>
<accession>A0ABT2M7M5</accession>
<dbReference type="RefSeq" id="WP_260992337.1">
    <property type="nucleotide sequence ID" value="NZ_JAODWD010000002.1"/>
</dbReference>
<dbReference type="InterPro" id="IPR005135">
    <property type="entry name" value="Endo/exonuclease/phosphatase"/>
</dbReference>
<sequence>MIVPVAGKRVWTALGVVASVVAVAALAVRSVPIVNRALIVTAALAPYLMVGAPVAMIVFAFLRRWVAAVVAVVLTVAAAAVQAPLFVGEEAPSGVAVRFVSANLRYGHADPVAVTELARENADMLAVQELTPEAAQRLSAAGLDREFPHQALRAREGPAGVGIWSRFPIVNSEADEGFWLGLLTARVRVPDVPDDVTVVTTHMSAPWPEPIAGWRDDMARLASALRGIAAESKGAVLVAGDLNSTTDMREFRRLLREGYRDAAEQAGAGLTRTHPADIAVPPVFPIDHVLVRGGTATSVRTPLIGGSDHRALVADVILAP</sequence>
<keyword evidence="1" id="KW-0812">Transmembrane</keyword>
<keyword evidence="3" id="KW-0540">Nuclease</keyword>
<feature type="transmembrane region" description="Helical" evidence="1">
    <location>
        <begin position="66"/>
        <end position="87"/>
    </location>
</feature>
<gene>
    <name evidence="3" type="ORF">N4S67_07535</name>
</gene>
<evidence type="ECO:0000313" key="3">
    <source>
        <dbReference type="EMBL" id="MCT7658273.1"/>
    </source>
</evidence>
<dbReference type="EMBL" id="JAODWD010000002">
    <property type="protein sequence ID" value="MCT7658273.1"/>
    <property type="molecule type" value="Genomic_DNA"/>
</dbReference>
<comment type="caution">
    <text evidence="3">The sequence shown here is derived from an EMBL/GenBank/DDBJ whole genome shotgun (WGS) entry which is preliminary data.</text>
</comment>
<dbReference type="Gene3D" id="3.60.10.10">
    <property type="entry name" value="Endonuclease/exonuclease/phosphatase"/>
    <property type="match status" value="1"/>
</dbReference>
<dbReference type="Proteomes" id="UP001206639">
    <property type="component" value="Unassembled WGS sequence"/>
</dbReference>
<feature type="transmembrane region" description="Helical" evidence="1">
    <location>
        <begin position="37"/>
        <end position="59"/>
    </location>
</feature>
<keyword evidence="3" id="KW-0378">Hydrolase</keyword>